<name>A0A024TBH7_9STRA</name>
<sequence length="115" mass="12761">MHLSPKSAMWEATPTKTCANQDLVSRIRVHSSRHLQGIVAFDCVDARHRGSSPIVVLQLASSFTGVSTSDGGRGWNERIDQVKSAVVMRRRTCSRGKQLRTPKAAFLMHKSCKLQ</sequence>
<reference evidence="1" key="1">
    <citation type="submission" date="2013-12" db="EMBL/GenBank/DDBJ databases">
        <title>The Genome Sequence of Aphanomyces invadans NJM9701.</title>
        <authorList>
            <consortium name="The Broad Institute Genomics Platform"/>
            <person name="Russ C."/>
            <person name="Tyler B."/>
            <person name="van West P."/>
            <person name="Dieguez-Uribeondo J."/>
            <person name="Young S.K."/>
            <person name="Zeng Q."/>
            <person name="Gargeya S."/>
            <person name="Fitzgerald M."/>
            <person name="Abouelleil A."/>
            <person name="Alvarado L."/>
            <person name="Chapman S.B."/>
            <person name="Gainer-Dewar J."/>
            <person name="Goldberg J."/>
            <person name="Griggs A."/>
            <person name="Gujja S."/>
            <person name="Hansen M."/>
            <person name="Howarth C."/>
            <person name="Imamovic A."/>
            <person name="Ireland A."/>
            <person name="Larimer J."/>
            <person name="McCowan C."/>
            <person name="Murphy C."/>
            <person name="Pearson M."/>
            <person name="Poon T.W."/>
            <person name="Priest M."/>
            <person name="Roberts A."/>
            <person name="Saif S."/>
            <person name="Shea T."/>
            <person name="Sykes S."/>
            <person name="Wortman J."/>
            <person name="Nusbaum C."/>
            <person name="Birren B."/>
        </authorList>
    </citation>
    <scope>NUCLEOTIDE SEQUENCE [LARGE SCALE GENOMIC DNA]</scope>
    <source>
        <strain evidence="1">NJM9701</strain>
    </source>
</reference>
<dbReference type="AlphaFoldDB" id="A0A024TBH7"/>
<protein>
    <submittedName>
        <fullName evidence="1">Uncharacterized protein</fullName>
    </submittedName>
</protein>
<dbReference type="GeneID" id="20090951"/>
<proteinExistence type="predicted"/>
<dbReference type="RefSeq" id="XP_008879773.1">
    <property type="nucleotide sequence ID" value="XM_008881551.1"/>
</dbReference>
<gene>
    <name evidence="1" type="ORF">H310_13901</name>
</gene>
<evidence type="ECO:0000313" key="1">
    <source>
        <dbReference type="EMBL" id="ETV91505.1"/>
    </source>
</evidence>
<accession>A0A024TBH7</accession>
<dbReference type="VEuPathDB" id="FungiDB:H310_13901"/>
<dbReference type="EMBL" id="KI914009">
    <property type="protein sequence ID" value="ETV91505.1"/>
    <property type="molecule type" value="Genomic_DNA"/>
</dbReference>
<organism evidence="1">
    <name type="scientific">Aphanomyces invadans</name>
    <dbReference type="NCBI Taxonomy" id="157072"/>
    <lineage>
        <taxon>Eukaryota</taxon>
        <taxon>Sar</taxon>
        <taxon>Stramenopiles</taxon>
        <taxon>Oomycota</taxon>
        <taxon>Saprolegniomycetes</taxon>
        <taxon>Saprolegniales</taxon>
        <taxon>Verrucalvaceae</taxon>
        <taxon>Aphanomyces</taxon>
    </lineage>
</organism>